<feature type="binding site" evidence="9">
    <location>
        <position position="245"/>
    </location>
    <ligand>
        <name>substrate</name>
    </ligand>
</feature>
<evidence type="ECO:0000256" key="1">
    <source>
        <dbReference type="ARBA" id="ARBA00022679"/>
    </source>
</evidence>
<feature type="binding site" evidence="9">
    <location>
        <position position="135"/>
    </location>
    <ligand>
        <name>substrate</name>
    </ligand>
</feature>
<feature type="active site" description="Proton acceptor" evidence="9">
    <location>
        <position position="245"/>
    </location>
</feature>
<dbReference type="GO" id="GO:0019303">
    <property type="term" value="P:D-ribose catabolic process"/>
    <property type="evidence" value="ECO:0007669"/>
    <property type="project" value="UniProtKB-UniRule"/>
</dbReference>
<comment type="cofactor">
    <cofactor evidence="9">
        <name>Mg(2+)</name>
        <dbReference type="ChEBI" id="CHEBI:18420"/>
    </cofactor>
    <text evidence="9">Requires a divalent cation, most likely magnesium in vivo, as an electrophilic catalyst to aid phosphoryl group transfer. It is the chelate of the metal and the nucleotide that is the actual substrate.</text>
</comment>
<evidence type="ECO:0000256" key="5">
    <source>
        <dbReference type="ARBA" id="ARBA00022840"/>
    </source>
</evidence>
<feature type="binding site" evidence="9">
    <location>
        <begin position="213"/>
        <end position="218"/>
    </location>
    <ligand>
        <name>ATP</name>
        <dbReference type="ChEBI" id="CHEBI:30616"/>
    </ligand>
</feature>
<evidence type="ECO:0000313" key="11">
    <source>
        <dbReference type="EMBL" id="UUX50786.1"/>
    </source>
</evidence>
<keyword evidence="9" id="KW-0963">Cytoplasm</keyword>
<keyword evidence="12" id="KW-1185">Reference proteome</keyword>
<evidence type="ECO:0000256" key="2">
    <source>
        <dbReference type="ARBA" id="ARBA00022723"/>
    </source>
</evidence>
<evidence type="ECO:0000256" key="9">
    <source>
        <dbReference type="HAMAP-Rule" id="MF_01987"/>
    </source>
</evidence>
<dbReference type="EC" id="2.7.1.15" evidence="9"/>
<dbReference type="Gene3D" id="3.40.1190.20">
    <property type="match status" value="1"/>
</dbReference>
<feature type="binding site" evidence="9">
    <location>
        <position position="275"/>
    </location>
    <ligand>
        <name>K(+)</name>
        <dbReference type="ChEBI" id="CHEBI:29103"/>
    </ligand>
</feature>
<dbReference type="KEGG" id="naci:NUH88_03580"/>
<comment type="subunit">
    <text evidence="9">Homodimer.</text>
</comment>
<dbReference type="Proteomes" id="UP001060336">
    <property type="component" value="Chromosome"/>
</dbReference>
<comment type="subcellular location">
    <subcellularLocation>
        <location evidence="9">Cytoplasm</location>
    </subcellularLocation>
</comment>
<dbReference type="GO" id="GO:0005829">
    <property type="term" value="C:cytosol"/>
    <property type="evidence" value="ECO:0007669"/>
    <property type="project" value="TreeGrafter"/>
</dbReference>
<dbReference type="PANTHER" id="PTHR10584:SF166">
    <property type="entry name" value="RIBOKINASE"/>
    <property type="match status" value="1"/>
</dbReference>
<dbReference type="InterPro" id="IPR002139">
    <property type="entry name" value="Ribo/fructo_kinase"/>
</dbReference>
<comment type="function">
    <text evidence="9">Catalyzes the phosphorylation of ribose at O-5 in a reaction requiring ATP and magnesium. The resulting D-ribose-5-phosphate can then be used either for sythesis of nucleotides, histidine, and tryptophan, or as a component of the pentose phosphate pathway.</text>
</comment>
<dbReference type="SUPFAM" id="SSF53613">
    <property type="entry name" value="Ribokinase-like"/>
    <property type="match status" value="1"/>
</dbReference>
<dbReference type="Pfam" id="PF00294">
    <property type="entry name" value="PfkB"/>
    <property type="match status" value="1"/>
</dbReference>
<comment type="activity regulation">
    <text evidence="9">Activated by a monovalent cation that binds near, but not in, the active site. The most likely occupant of the site in vivo is potassium. Ion binding induces a conformational change that may alter substrate affinity.</text>
</comment>
<evidence type="ECO:0000259" key="10">
    <source>
        <dbReference type="Pfam" id="PF00294"/>
    </source>
</evidence>
<dbReference type="InterPro" id="IPR011611">
    <property type="entry name" value="PfkB_dom"/>
</dbReference>
<keyword evidence="2 9" id="KW-0479">Metal-binding</keyword>
<organism evidence="11 12">
    <name type="scientific">Nisaea acidiphila</name>
    <dbReference type="NCBI Taxonomy" id="1862145"/>
    <lineage>
        <taxon>Bacteria</taxon>
        <taxon>Pseudomonadati</taxon>
        <taxon>Pseudomonadota</taxon>
        <taxon>Alphaproteobacteria</taxon>
        <taxon>Rhodospirillales</taxon>
        <taxon>Thalassobaculaceae</taxon>
        <taxon>Nisaea</taxon>
    </lineage>
</organism>
<keyword evidence="7 9" id="KW-0630">Potassium</keyword>
<evidence type="ECO:0000256" key="6">
    <source>
        <dbReference type="ARBA" id="ARBA00022842"/>
    </source>
</evidence>
<accession>A0A9J7AVF9</accession>
<dbReference type="GO" id="GO:0004747">
    <property type="term" value="F:ribokinase activity"/>
    <property type="evidence" value="ECO:0007669"/>
    <property type="project" value="UniProtKB-UniRule"/>
</dbReference>
<keyword evidence="6 9" id="KW-0460">Magnesium</keyword>
<feature type="binding site" evidence="9">
    <location>
        <position position="239"/>
    </location>
    <ligand>
        <name>K(+)</name>
        <dbReference type="ChEBI" id="CHEBI:29103"/>
    </ligand>
</feature>
<proteinExistence type="inferred from homology"/>
<name>A0A9J7AVF9_9PROT</name>
<dbReference type="PANTHER" id="PTHR10584">
    <property type="entry name" value="SUGAR KINASE"/>
    <property type="match status" value="1"/>
</dbReference>
<comment type="pathway">
    <text evidence="9">Carbohydrate metabolism; D-ribose degradation; D-ribose 5-phosphate from beta-D-ribopyranose: step 2/2.</text>
</comment>
<evidence type="ECO:0000256" key="8">
    <source>
        <dbReference type="ARBA" id="ARBA00023277"/>
    </source>
</evidence>
<dbReference type="RefSeq" id="WP_257770015.1">
    <property type="nucleotide sequence ID" value="NZ_CP102480.1"/>
</dbReference>
<evidence type="ECO:0000313" key="12">
    <source>
        <dbReference type="Proteomes" id="UP001060336"/>
    </source>
</evidence>
<comment type="similarity">
    <text evidence="9">Belongs to the carbohydrate kinase PfkB family. Ribokinase subfamily.</text>
</comment>
<dbReference type="GO" id="GO:0005524">
    <property type="term" value="F:ATP binding"/>
    <property type="evidence" value="ECO:0007669"/>
    <property type="project" value="UniProtKB-UniRule"/>
</dbReference>
<keyword evidence="3 9" id="KW-0547">Nucleotide-binding</keyword>
<feature type="domain" description="Carbohydrate kinase PfkB" evidence="10">
    <location>
        <begin position="2"/>
        <end position="284"/>
    </location>
</feature>
<dbReference type="PRINTS" id="PR00990">
    <property type="entry name" value="RIBOKINASE"/>
</dbReference>
<evidence type="ECO:0000256" key="7">
    <source>
        <dbReference type="ARBA" id="ARBA00022958"/>
    </source>
</evidence>
<feature type="binding site" evidence="9">
    <location>
        <begin position="37"/>
        <end position="41"/>
    </location>
    <ligand>
        <name>substrate</name>
    </ligand>
</feature>
<dbReference type="InterPro" id="IPR011877">
    <property type="entry name" value="Ribokinase"/>
</dbReference>
<feature type="binding site" evidence="9">
    <location>
        <begin position="244"/>
        <end position="245"/>
    </location>
    <ligand>
        <name>ATP</name>
        <dbReference type="ChEBI" id="CHEBI:30616"/>
    </ligand>
</feature>
<keyword evidence="5 9" id="KW-0067">ATP-binding</keyword>
<feature type="binding site" evidence="9">
    <location>
        <begin position="9"/>
        <end position="11"/>
    </location>
    <ligand>
        <name>substrate</name>
    </ligand>
</feature>
<dbReference type="InterPro" id="IPR029056">
    <property type="entry name" value="Ribokinase-like"/>
</dbReference>
<comment type="caution">
    <text evidence="9">Lacks conserved residue(s) required for the propagation of feature annotation.</text>
</comment>
<keyword evidence="1 9" id="KW-0808">Transferase</keyword>
<gene>
    <name evidence="9" type="primary">rbsK</name>
    <name evidence="11" type="ORF">NUH88_03580</name>
</gene>
<dbReference type="AlphaFoldDB" id="A0A9J7AVF9"/>
<dbReference type="GO" id="GO:0046872">
    <property type="term" value="F:metal ion binding"/>
    <property type="evidence" value="ECO:0007669"/>
    <property type="project" value="UniProtKB-KW"/>
</dbReference>
<evidence type="ECO:0000256" key="4">
    <source>
        <dbReference type="ARBA" id="ARBA00022777"/>
    </source>
</evidence>
<comment type="catalytic activity">
    <reaction evidence="9">
        <text>D-ribose + ATP = D-ribose 5-phosphate + ADP + H(+)</text>
        <dbReference type="Rhea" id="RHEA:13697"/>
        <dbReference type="ChEBI" id="CHEBI:15378"/>
        <dbReference type="ChEBI" id="CHEBI:30616"/>
        <dbReference type="ChEBI" id="CHEBI:47013"/>
        <dbReference type="ChEBI" id="CHEBI:78346"/>
        <dbReference type="ChEBI" id="CHEBI:456216"/>
        <dbReference type="EC" id="2.7.1.15"/>
    </reaction>
</comment>
<sequence>MIVVFGSINADLFFSFRKLPRPGETVLTDGYSFCPGGKGANQAAAAARDGAEVRFVGAVGQDTNAAPCLEALHAAGVDTEHVHAVDAVTGTAVISVEESGENQILVASGANMKVSSDWLADSLLGSETTLLLQMELPQSDTEDAIRRARAKGCRVILNDAPLGPLSREALRDVDILIANEEEAMGLLGNTSGLENADLARGLAGLCRGTGIVTIGAEGVVVAHEDGCFQVPALPIHPLDTVGAGDAFCGTLAAALDRGENLPDSVCRATVASGIICTLPGAQSPVLNGARIDAALADLPSVVHI</sequence>
<dbReference type="EMBL" id="CP102480">
    <property type="protein sequence ID" value="UUX50786.1"/>
    <property type="molecule type" value="Genomic_DNA"/>
</dbReference>
<reference evidence="11" key="1">
    <citation type="submission" date="2022-08" db="EMBL/GenBank/DDBJ databases">
        <title>Nisaea acidiphila sp. nov., isolated from a marine algal debris and emended description of the genus Nisaea Urios et al. 2008.</title>
        <authorList>
            <person name="Kwon K."/>
        </authorList>
    </citation>
    <scope>NUCLEOTIDE SEQUENCE</scope>
    <source>
        <strain evidence="11">MEBiC11861</strain>
    </source>
</reference>
<feature type="binding site" evidence="9">
    <location>
        <position position="280"/>
    </location>
    <ligand>
        <name>K(+)</name>
        <dbReference type="ChEBI" id="CHEBI:29103"/>
    </ligand>
</feature>
<feature type="binding site" evidence="9">
    <location>
        <position position="241"/>
    </location>
    <ligand>
        <name>K(+)</name>
        <dbReference type="ChEBI" id="CHEBI:29103"/>
    </ligand>
</feature>
<dbReference type="CDD" id="cd01174">
    <property type="entry name" value="ribokinase"/>
    <property type="match status" value="1"/>
</dbReference>
<evidence type="ECO:0000256" key="3">
    <source>
        <dbReference type="ARBA" id="ARBA00022741"/>
    </source>
</evidence>
<dbReference type="HAMAP" id="MF_01987">
    <property type="entry name" value="Ribokinase"/>
    <property type="match status" value="1"/>
</dbReference>
<keyword evidence="4 9" id="KW-0418">Kinase</keyword>
<protein>
    <recommendedName>
        <fullName evidence="9">Ribokinase</fullName>
        <shortName evidence="9">RK</shortName>
        <ecNumber evidence="9">2.7.1.15</ecNumber>
    </recommendedName>
</protein>
<feature type="binding site" evidence="9">
    <location>
        <position position="179"/>
    </location>
    <ligand>
        <name>ATP</name>
        <dbReference type="ChEBI" id="CHEBI:30616"/>
    </ligand>
</feature>
<keyword evidence="8 9" id="KW-0119">Carbohydrate metabolism</keyword>
<feature type="binding site" evidence="9">
    <location>
        <position position="278"/>
    </location>
    <ligand>
        <name>K(+)</name>
        <dbReference type="ChEBI" id="CHEBI:29103"/>
    </ligand>
</feature>